<keyword evidence="2" id="KW-1185">Reference proteome</keyword>
<proteinExistence type="predicted"/>
<dbReference type="EMBL" id="JADEXN010000017">
    <property type="protein sequence ID" value="MBE9039572.1"/>
    <property type="molecule type" value="Genomic_DNA"/>
</dbReference>
<evidence type="ECO:0000313" key="2">
    <source>
        <dbReference type="Proteomes" id="UP000621799"/>
    </source>
</evidence>
<sequence>MNSKISVSNSQLDRLSEYSARWHEIGLCTETIDPQKARSTIGVLYRALGLTPPKVEFFCGIGDFEQYFHQLKQPPGFPHSLLPASLRPRAMSLTGLLGIYFDRHLIQPIKTRLPQSIFEEIIHSGNARRDADTFKTLIVKEFDARDSKDRQSRLSSLNFSPTHNRGEQLFERSFGSQITALYDGAWLDWAITECQLGSHVTQAWWLFKMLARHTGFIFPTRELCLVCDRPKRLVLDSDRTGKPAIDYGDGFRVYAADAQRIPPEIGSIPLEEWDARWLLQADLDRETRHCIARHLKSESRTIAQLQAKATARQRYDNEYVLLESPYSKQPLLLCKDRDGNLLSAWLVPEGTKTIRTAVTLIAYQFQSAWLRNGEIRSYFTWRSPHQNKAA</sequence>
<protein>
    <submittedName>
        <fullName evidence="1">Uncharacterized protein</fullName>
    </submittedName>
</protein>
<organism evidence="1 2">
    <name type="scientific">Zarconia navalis LEGE 11467</name>
    <dbReference type="NCBI Taxonomy" id="1828826"/>
    <lineage>
        <taxon>Bacteria</taxon>
        <taxon>Bacillati</taxon>
        <taxon>Cyanobacteriota</taxon>
        <taxon>Cyanophyceae</taxon>
        <taxon>Oscillatoriophycideae</taxon>
        <taxon>Oscillatoriales</taxon>
        <taxon>Oscillatoriales incertae sedis</taxon>
        <taxon>Zarconia</taxon>
        <taxon>Zarconia navalis</taxon>
    </lineage>
</organism>
<reference evidence="1" key="1">
    <citation type="submission" date="2020-10" db="EMBL/GenBank/DDBJ databases">
        <authorList>
            <person name="Castelo-Branco R."/>
            <person name="Eusebio N."/>
            <person name="Adriana R."/>
            <person name="Vieira A."/>
            <person name="Brugerolle De Fraissinette N."/>
            <person name="Rezende De Castro R."/>
            <person name="Schneider M.P."/>
            <person name="Vasconcelos V."/>
            <person name="Leao P.N."/>
        </authorList>
    </citation>
    <scope>NUCLEOTIDE SEQUENCE</scope>
    <source>
        <strain evidence="1">LEGE 11467</strain>
    </source>
</reference>
<comment type="caution">
    <text evidence="1">The sequence shown here is derived from an EMBL/GenBank/DDBJ whole genome shotgun (WGS) entry which is preliminary data.</text>
</comment>
<dbReference type="Proteomes" id="UP000621799">
    <property type="component" value="Unassembled WGS sequence"/>
</dbReference>
<name>A0A928VVN3_9CYAN</name>
<gene>
    <name evidence="1" type="ORF">IQ235_02015</name>
</gene>
<evidence type="ECO:0000313" key="1">
    <source>
        <dbReference type="EMBL" id="MBE9039572.1"/>
    </source>
</evidence>
<dbReference type="RefSeq" id="WP_264319831.1">
    <property type="nucleotide sequence ID" value="NZ_JADEXN010000017.1"/>
</dbReference>
<accession>A0A928VVN3</accession>
<dbReference type="AlphaFoldDB" id="A0A928VVN3"/>